<evidence type="ECO:0000259" key="8">
    <source>
        <dbReference type="Pfam" id="PF14322"/>
    </source>
</evidence>
<keyword evidence="4" id="KW-0472">Membrane</keyword>
<evidence type="ECO:0008006" key="11">
    <source>
        <dbReference type="Google" id="ProtNLM"/>
    </source>
</evidence>
<name>A0ABX0U7C0_9FLAO</name>
<evidence type="ECO:0000256" key="6">
    <source>
        <dbReference type="SAM" id="Coils"/>
    </source>
</evidence>
<dbReference type="SUPFAM" id="SSF48452">
    <property type="entry name" value="TPR-like"/>
    <property type="match status" value="1"/>
</dbReference>
<comment type="caution">
    <text evidence="9">The sequence shown here is derived from an EMBL/GenBank/DDBJ whole genome shotgun (WGS) entry which is preliminary data.</text>
</comment>
<reference evidence="9 10" key="1">
    <citation type="submission" date="2020-03" db="EMBL/GenBank/DDBJ databases">
        <title>Genomic Encyclopedia of Type Strains, Phase IV (KMG-IV): sequencing the most valuable type-strain genomes for metagenomic binning, comparative biology and taxonomic classification.</title>
        <authorList>
            <person name="Goeker M."/>
        </authorList>
    </citation>
    <scope>NUCLEOTIDE SEQUENCE [LARGE SCALE GENOMIC DNA]</scope>
    <source>
        <strain evidence="9 10">DSM 101599</strain>
    </source>
</reference>
<evidence type="ECO:0000256" key="4">
    <source>
        <dbReference type="ARBA" id="ARBA00023136"/>
    </source>
</evidence>
<evidence type="ECO:0000256" key="5">
    <source>
        <dbReference type="ARBA" id="ARBA00023237"/>
    </source>
</evidence>
<keyword evidence="10" id="KW-1185">Reference proteome</keyword>
<evidence type="ECO:0000256" key="1">
    <source>
        <dbReference type="ARBA" id="ARBA00004442"/>
    </source>
</evidence>
<gene>
    <name evidence="9" type="ORF">FHR24_000512</name>
</gene>
<comment type="similarity">
    <text evidence="2">Belongs to the SusD family.</text>
</comment>
<dbReference type="RefSeq" id="WP_167183425.1">
    <property type="nucleotide sequence ID" value="NZ_JAASQL010000001.1"/>
</dbReference>
<organism evidence="9 10">
    <name type="scientific">Wenyingzhuangia heitensis</name>
    <dbReference type="NCBI Taxonomy" id="1487859"/>
    <lineage>
        <taxon>Bacteria</taxon>
        <taxon>Pseudomonadati</taxon>
        <taxon>Bacteroidota</taxon>
        <taxon>Flavobacteriia</taxon>
        <taxon>Flavobacteriales</taxon>
        <taxon>Flavobacteriaceae</taxon>
        <taxon>Wenyingzhuangia</taxon>
    </lineage>
</organism>
<dbReference type="InterPro" id="IPR033985">
    <property type="entry name" value="SusD-like_N"/>
</dbReference>
<proteinExistence type="inferred from homology"/>
<evidence type="ECO:0000313" key="10">
    <source>
        <dbReference type="Proteomes" id="UP000745859"/>
    </source>
</evidence>
<dbReference type="Pfam" id="PF14322">
    <property type="entry name" value="SusD-like_3"/>
    <property type="match status" value="1"/>
</dbReference>
<dbReference type="EMBL" id="JAASQL010000001">
    <property type="protein sequence ID" value="NIJ44073.1"/>
    <property type="molecule type" value="Genomic_DNA"/>
</dbReference>
<feature type="coiled-coil region" evidence="6">
    <location>
        <begin position="13"/>
        <end position="40"/>
    </location>
</feature>
<dbReference type="InterPro" id="IPR011990">
    <property type="entry name" value="TPR-like_helical_dom_sf"/>
</dbReference>
<dbReference type="Proteomes" id="UP000745859">
    <property type="component" value="Unassembled WGS sequence"/>
</dbReference>
<sequence>MKSYFLALCLIVVITLSCTKEELNTKIDETETEVKLLVLSGTDFFIEKTIDHTYLFSVVRANDTLLLETNDTLQGDYKIVSFNTVVNQKSAVIQYTLSNKTYSSKSGLITIQKDSIHKISAKLNAVIIANNNTQDSLLLDSITLEDVLVYSNTSLSDMEDEDIEALLTEIYTKELPIFLQYQFLFDSFYTNQITEKPFGSKTDLNSHTVKSTNIDLDKFWQSIYSTIHWANRLAEVSALTYKDHPNKLNSKLAEAYALRAYAYSAIINWFGNGPMLLKTITNIPELEYKNTNEITAQITKDLEFSIQYLPSNFTKSENRITTDFAKVLLSRIYFMQNEYQKTIDILETIVSENKYSLSNSVKTPKTSELLYSYGFNFSSSNTNSAIINSLNNNYNLSIQSLNISRYSEVLLMLSECYNQTNNVTKAIEYLDKLRTRSQQPIISPTISKSELSKTIFKQYQNELQLDGNRFYILKAFNKAIDELNIENYQLILPIPKSEIELNVNAKQNIGY</sequence>
<dbReference type="PROSITE" id="PS51257">
    <property type="entry name" value="PROKAR_LIPOPROTEIN"/>
    <property type="match status" value="1"/>
</dbReference>
<dbReference type="Pfam" id="PF07980">
    <property type="entry name" value="SusD_RagB"/>
    <property type="match status" value="1"/>
</dbReference>
<evidence type="ECO:0000313" key="9">
    <source>
        <dbReference type="EMBL" id="NIJ44073.1"/>
    </source>
</evidence>
<evidence type="ECO:0000259" key="7">
    <source>
        <dbReference type="Pfam" id="PF07980"/>
    </source>
</evidence>
<keyword evidence="3" id="KW-0732">Signal</keyword>
<evidence type="ECO:0000256" key="2">
    <source>
        <dbReference type="ARBA" id="ARBA00006275"/>
    </source>
</evidence>
<accession>A0ABX0U7C0</accession>
<protein>
    <recommendedName>
        <fullName evidence="11">SusD family protein</fullName>
    </recommendedName>
</protein>
<feature type="domain" description="SusD-like N-terminal" evidence="8">
    <location>
        <begin position="158"/>
        <end position="333"/>
    </location>
</feature>
<keyword evidence="5" id="KW-0998">Cell outer membrane</keyword>
<dbReference type="Gene3D" id="1.25.40.390">
    <property type="match status" value="2"/>
</dbReference>
<feature type="domain" description="RagB/SusD" evidence="7">
    <location>
        <begin position="392"/>
        <end position="484"/>
    </location>
</feature>
<keyword evidence="6" id="KW-0175">Coiled coil</keyword>
<comment type="subcellular location">
    <subcellularLocation>
        <location evidence="1">Cell outer membrane</location>
    </subcellularLocation>
</comment>
<evidence type="ECO:0000256" key="3">
    <source>
        <dbReference type="ARBA" id="ARBA00022729"/>
    </source>
</evidence>
<dbReference type="InterPro" id="IPR012944">
    <property type="entry name" value="SusD_RagB_dom"/>
</dbReference>